<keyword evidence="5" id="KW-0732">Signal</keyword>
<accession>A0A3Q2ZK57</accession>
<dbReference type="SUPFAM" id="SSF57277">
    <property type="entry name" value="Granulin repeat"/>
    <property type="match status" value="6"/>
</dbReference>
<evidence type="ECO:0000313" key="7">
    <source>
        <dbReference type="Ensembl" id="ENSHCOP00000026803.1"/>
    </source>
</evidence>
<dbReference type="GO" id="GO:0005576">
    <property type="term" value="C:extracellular region"/>
    <property type="evidence" value="ECO:0007669"/>
    <property type="project" value="UniProtKB-SubCell"/>
</dbReference>
<dbReference type="Pfam" id="PF00396">
    <property type="entry name" value="Granulin"/>
    <property type="match status" value="5"/>
</dbReference>
<sequence>MVWWSLLASGLLGTSMSLVCPDGGTCQEGSTCCTDVAGRYGCCPLPRVSPHTPARLCTPNLGARAAPQDICCSNGIHCCPEGTQSVRALAVLCPDQHSECPGATTCCQLPDGSWGCCPLAKAVCCDDKRHCCPEGTACDLTRSRCVSAGRDWRGWQPLMSKLPAKPRVSAPGRACDVRGLAVCCDDGAHCCPNHTVCDLQQGICRPAEGHGRWLPKLPADVDCPNKTWTCPDETTCCQTSPGEYGCCPMPDATCCSDGLHCCPHGTICNLAAATCDDPANGAASVRAISPPNTKCNESMVCPGTSTCCQDVAGDWACCPLKEAVCCHDGFHCCPHGKRCNLEAKTCDDASGVAPPLPWLAKTTAVATGVTACDEHTSCPKGASCCFMKSAGKWGCCPLPQVTLHATTSYRAGSPHMPPDTRHCLTFHVCKYTNMPNCPLCPTLHKTSPITPSNMFESDRKCAWCPQAVCCQDGSHCCPAGHTCDPHRSSCSRGRRVVPWLTKTPAVARPPAVADVKCDDKSSCAAGTTCCKLPTGEWGCCPLVKVPFLVTL</sequence>
<dbReference type="PANTHER" id="PTHR12274:SF7">
    <property type="entry name" value="GRANULINS"/>
    <property type="match status" value="1"/>
</dbReference>
<feature type="domain" description="Granulins" evidence="6">
    <location>
        <begin position="255"/>
        <end position="268"/>
    </location>
</feature>
<dbReference type="STRING" id="109280.ENSHCOP00000026803"/>
<evidence type="ECO:0000256" key="2">
    <source>
        <dbReference type="ARBA" id="ARBA00010093"/>
    </source>
</evidence>
<feature type="domain" description="Granulins" evidence="6">
    <location>
        <begin position="125"/>
        <end position="138"/>
    </location>
</feature>
<dbReference type="InterPro" id="IPR037277">
    <property type="entry name" value="Granulin_sf"/>
</dbReference>
<dbReference type="OMA" id="CCPYSSA"/>
<dbReference type="PANTHER" id="PTHR12274">
    <property type="entry name" value="GRANULIN"/>
    <property type="match status" value="1"/>
</dbReference>
<dbReference type="Gene3D" id="2.10.25.160">
    <property type="entry name" value="Granulin"/>
    <property type="match status" value="7"/>
</dbReference>
<evidence type="ECO:0000256" key="5">
    <source>
        <dbReference type="SAM" id="SignalP"/>
    </source>
</evidence>
<protein>
    <submittedName>
        <fullName evidence="7">Granulin b</fullName>
    </submittedName>
</protein>
<evidence type="ECO:0000256" key="3">
    <source>
        <dbReference type="ARBA" id="ARBA00022525"/>
    </source>
</evidence>
<keyword evidence="8" id="KW-1185">Reference proteome</keyword>
<dbReference type="Ensembl" id="ENSHCOT00000022321.1">
    <property type="protein sequence ID" value="ENSHCOP00000026803.1"/>
    <property type="gene ID" value="ENSHCOG00000018097.1"/>
</dbReference>
<name>A0A3Q2ZK57_HIPCM</name>
<dbReference type="GeneTree" id="ENSGT00470000042293"/>
<feature type="domain" description="Granulins" evidence="6">
    <location>
        <begin position="470"/>
        <end position="483"/>
    </location>
</feature>
<feature type="chain" id="PRO_5045786131" evidence="5">
    <location>
        <begin position="18"/>
        <end position="551"/>
    </location>
</feature>
<evidence type="ECO:0000259" key="6">
    <source>
        <dbReference type="PROSITE" id="PS00799"/>
    </source>
</evidence>
<dbReference type="PROSITE" id="PS00799">
    <property type="entry name" value="GRANULINS"/>
    <property type="match status" value="5"/>
</dbReference>
<proteinExistence type="inferred from homology"/>
<feature type="domain" description="Granulins" evidence="6">
    <location>
        <begin position="326"/>
        <end position="339"/>
    </location>
</feature>
<feature type="domain" description="Granulins" evidence="6">
    <location>
        <begin position="184"/>
        <end position="197"/>
    </location>
</feature>
<reference evidence="7" key="2">
    <citation type="submission" date="2025-09" db="UniProtKB">
        <authorList>
            <consortium name="Ensembl"/>
        </authorList>
    </citation>
    <scope>IDENTIFICATION</scope>
</reference>
<dbReference type="InterPro" id="IPR000118">
    <property type="entry name" value="Granulin"/>
</dbReference>
<dbReference type="GO" id="GO:1903979">
    <property type="term" value="P:negative regulation of microglial cell activation"/>
    <property type="evidence" value="ECO:0007669"/>
    <property type="project" value="Ensembl"/>
</dbReference>
<dbReference type="GO" id="GO:0048714">
    <property type="term" value="P:positive regulation of oligodendrocyte differentiation"/>
    <property type="evidence" value="ECO:0007669"/>
    <property type="project" value="Ensembl"/>
</dbReference>
<dbReference type="AlphaFoldDB" id="A0A3Q2ZK57"/>
<dbReference type="SMART" id="SM00277">
    <property type="entry name" value="GRAN"/>
    <property type="match status" value="8"/>
</dbReference>
<feature type="signal peptide" evidence="5">
    <location>
        <begin position="1"/>
        <end position="17"/>
    </location>
</feature>
<comment type="subcellular location">
    <subcellularLocation>
        <location evidence="1">Secreted</location>
    </subcellularLocation>
</comment>
<evidence type="ECO:0000256" key="1">
    <source>
        <dbReference type="ARBA" id="ARBA00004613"/>
    </source>
</evidence>
<dbReference type="InterPro" id="IPR039036">
    <property type="entry name" value="Granulin_fam"/>
</dbReference>
<evidence type="ECO:0000256" key="4">
    <source>
        <dbReference type="ARBA" id="ARBA00023157"/>
    </source>
</evidence>
<dbReference type="GO" id="GO:0048675">
    <property type="term" value="P:axon extension"/>
    <property type="evidence" value="ECO:0007669"/>
    <property type="project" value="Ensembl"/>
</dbReference>
<organism evidence="7 8">
    <name type="scientific">Hippocampus comes</name>
    <name type="common">Tiger tail seahorse</name>
    <dbReference type="NCBI Taxonomy" id="109280"/>
    <lineage>
        <taxon>Eukaryota</taxon>
        <taxon>Metazoa</taxon>
        <taxon>Chordata</taxon>
        <taxon>Craniata</taxon>
        <taxon>Vertebrata</taxon>
        <taxon>Euteleostomi</taxon>
        <taxon>Actinopterygii</taxon>
        <taxon>Neopterygii</taxon>
        <taxon>Teleostei</taxon>
        <taxon>Neoteleostei</taxon>
        <taxon>Acanthomorphata</taxon>
        <taxon>Syngnathiaria</taxon>
        <taxon>Syngnathiformes</taxon>
        <taxon>Syngnathoidei</taxon>
        <taxon>Syngnathidae</taxon>
        <taxon>Hippocampus</taxon>
    </lineage>
</organism>
<keyword evidence="3" id="KW-0964">Secreted</keyword>
<evidence type="ECO:0000313" key="8">
    <source>
        <dbReference type="Proteomes" id="UP000264820"/>
    </source>
</evidence>
<dbReference type="Proteomes" id="UP000264820">
    <property type="component" value="Unplaced"/>
</dbReference>
<comment type="similarity">
    <text evidence="2">Belongs to the granulin family.</text>
</comment>
<reference evidence="7" key="1">
    <citation type="submission" date="2025-08" db="UniProtKB">
        <authorList>
            <consortium name="Ensembl"/>
        </authorList>
    </citation>
    <scope>IDENTIFICATION</scope>
</reference>
<keyword evidence="4" id="KW-1015">Disulfide bond</keyword>